<name>A0A7H0LMW6_9SPHN</name>
<keyword evidence="1" id="KW-0472">Membrane</keyword>
<dbReference type="AlphaFoldDB" id="A0A7H0LMW6"/>
<protein>
    <submittedName>
        <fullName evidence="3">DUF418 domain-containing protein</fullName>
    </submittedName>
</protein>
<dbReference type="EMBL" id="CP061038">
    <property type="protein sequence ID" value="QNQ11019.1"/>
    <property type="molecule type" value="Genomic_DNA"/>
</dbReference>
<dbReference type="KEGG" id="spap:H3Z74_07605"/>
<keyword evidence="1" id="KW-1133">Transmembrane helix</keyword>
<dbReference type="RefSeq" id="WP_187763305.1">
    <property type="nucleotide sequence ID" value="NZ_CP061038.1"/>
</dbReference>
<dbReference type="PANTHER" id="PTHR30590">
    <property type="entry name" value="INNER MEMBRANE PROTEIN"/>
    <property type="match status" value="1"/>
</dbReference>
<evidence type="ECO:0000256" key="1">
    <source>
        <dbReference type="SAM" id="Phobius"/>
    </source>
</evidence>
<feature type="transmembrane region" description="Helical" evidence="1">
    <location>
        <begin position="170"/>
        <end position="191"/>
    </location>
</feature>
<keyword evidence="1" id="KW-0812">Transmembrane</keyword>
<keyword evidence="4" id="KW-1185">Reference proteome</keyword>
<dbReference type="Pfam" id="PF04235">
    <property type="entry name" value="DUF418"/>
    <property type="match status" value="1"/>
</dbReference>
<feature type="domain" description="DUF418" evidence="2">
    <location>
        <begin position="302"/>
        <end position="459"/>
    </location>
</feature>
<dbReference type="PANTHER" id="PTHR30590:SF2">
    <property type="entry name" value="INNER MEMBRANE PROTEIN"/>
    <property type="match status" value="1"/>
</dbReference>
<feature type="transmembrane region" description="Helical" evidence="1">
    <location>
        <begin position="131"/>
        <end position="164"/>
    </location>
</feature>
<proteinExistence type="predicted"/>
<feature type="transmembrane region" description="Helical" evidence="1">
    <location>
        <begin position="257"/>
        <end position="275"/>
    </location>
</feature>
<gene>
    <name evidence="3" type="ORF">H3Z74_07605</name>
</gene>
<dbReference type="InterPro" id="IPR007349">
    <property type="entry name" value="DUF418"/>
</dbReference>
<dbReference type="InterPro" id="IPR052529">
    <property type="entry name" value="Bact_Transport_Assoc"/>
</dbReference>
<feature type="transmembrane region" description="Helical" evidence="1">
    <location>
        <begin position="358"/>
        <end position="375"/>
    </location>
</feature>
<evidence type="ECO:0000313" key="3">
    <source>
        <dbReference type="EMBL" id="QNQ11019.1"/>
    </source>
</evidence>
<dbReference type="Proteomes" id="UP000516148">
    <property type="component" value="Chromosome"/>
</dbReference>
<organism evidence="3 4">
    <name type="scientific">Sphingomonas alpina</name>
    <dbReference type="NCBI Taxonomy" id="653931"/>
    <lineage>
        <taxon>Bacteria</taxon>
        <taxon>Pseudomonadati</taxon>
        <taxon>Pseudomonadota</taxon>
        <taxon>Alphaproteobacteria</taxon>
        <taxon>Sphingomonadales</taxon>
        <taxon>Sphingomonadaceae</taxon>
        <taxon>Sphingomonas</taxon>
    </lineage>
</organism>
<reference evidence="3 4" key="1">
    <citation type="submission" date="2020-09" db="EMBL/GenBank/DDBJ databases">
        <title>Sphingomonas sp., a new species isolated from pork steak.</title>
        <authorList>
            <person name="Heidler von Heilborn D."/>
        </authorList>
    </citation>
    <scope>NUCLEOTIDE SEQUENCE [LARGE SCALE GENOMIC DNA]</scope>
    <source>
        <strain evidence="4">S8-3T</strain>
    </source>
</reference>
<sequence>MSEATMTTAAEPDGAPRVASLDILRGVAILGILFMNINDMGGSLWASFGDVRHLGWSRADQVAWWLREIFADGTARCMLEVLFGVGMVILTDRAATALDTAATGSEGVFRAAARVLFGDGVVMRRYYLRNFILFLFGLVHIFILLWPGDILHTYGIAAMVAFLFRRLQPAALLGFGLVMAFGLLFFGGLGLHAEQQSRVEVAQLQARRDAGQTLTAEQAKQVAAQASNEAAQAKGRAEERARVALEDKRRTATTGNFMTWATNAWTTMLFLWGRSDGIGRGEFLEPLFVWEAAGTMLIGAALFKWGIIQGQRSRRFYLVMTLAAYAIGLTGRAAAAYWQVQFDAYPHPIVATSEVTRLATTLGHIGLIHLMLGSAPGRTLLKPFEAAGRTALTLYILQSVICLWVIYPPFALGLYGQQGWMALMLTALALNALLLWAANWYLRDHVIAPVEWAWRSIIAGRVLPMRRKPALS</sequence>
<accession>A0A7H0LMW6</accession>
<feature type="transmembrane region" description="Helical" evidence="1">
    <location>
        <begin position="387"/>
        <end position="407"/>
    </location>
</feature>
<evidence type="ECO:0000259" key="2">
    <source>
        <dbReference type="Pfam" id="PF04235"/>
    </source>
</evidence>
<evidence type="ECO:0000313" key="4">
    <source>
        <dbReference type="Proteomes" id="UP000516148"/>
    </source>
</evidence>
<feature type="transmembrane region" description="Helical" evidence="1">
    <location>
        <begin position="287"/>
        <end position="305"/>
    </location>
</feature>
<feature type="transmembrane region" description="Helical" evidence="1">
    <location>
        <begin position="317"/>
        <end position="338"/>
    </location>
</feature>
<feature type="transmembrane region" description="Helical" evidence="1">
    <location>
        <begin position="419"/>
        <end position="442"/>
    </location>
</feature>